<name>A0A5A7RG07_STRAF</name>
<feature type="compositionally biased region" description="Gly residues" evidence="3">
    <location>
        <begin position="500"/>
        <end position="515"/>
    </location>
</feature>
<feature type="region of interest" description="Disordered" evidence="3">
    <location>
        <begin position="370"/>
        <end position="451"/>
    </location>
</feature>
<dbReference type="InterPro" id="IPR036612">
    <property type="entry name" value="KH_dom_type_1_sf"/>
</dbReference>
<feature type="compositionally biased region" description="Pro residues" evidence="3">
    <location>
        <begin position="39"/>
        <end position="53"/>
    </location>
</feature>
<feature type="region of interest" description="Disordered" evidence="3">
    <location>
        <begin position="484"/>
        <end position="648"/>
    </location>
</feature>
<feature type="compositionally biased region" description="Polar residues" evidence="3">
    <location>
        <begin position="522"/>
        <end position="537"/>
    </location>
</feature>
<dbReference type="GO" id="GO:0003723">
    <property type="term" value="F:RNA binding"/>
    <property type="evidence" value="ECO:0007669"/>
    <property type="project" value="UniProtKB-UniRule"/>
</dbReference>
<protein>
    <submittedName>
        <fullName evidence="5">KH domain-containing protein</fullName>
    </submittedName>
</protein>
<dbReference type="SUPFAM" id="SSF54791">
    <property type="entry name" value="Eukaryotic type KH-domain (KH-domain type I)"/>
    <property type="match status" value="2"/>
</dbReference>
<dbReference type="InterPro" id="IPR004088">
    <property type="entry name" value="KH_dom_type_1"/>
</dbReference>
<keyword evidence="2" id="KW-0694">RNA-binding</keyword>
<dbReference type="AlphaFoldDB" id="A0A5A7RG07"/>
<evidence type="ECO:0000256" key="2">
    <source>
        <dbReference type="PROSITE-ProRule" id="PRU00117"/>
    </source>
</evidence>
<dbReference type="PROSITE" id="PS50084">
    <property type="entry name" value="KH_TYPE_1"/>
    <property type="match status" value="2"/>
</dbReference>
<gene>
    <name evidence="5" type="ORF">STAS_33831</name>
</gene>
<evidence type="ECO:0000256" key="1">
    <source>
        <dbReference type="ARBA" id="ARBA00022737"/>
    </source>
</evidence>
<evidence type="ECO:0000313" key="6">
    <source>
        <dbReference type="Proteomes" id="UP000325081"/>
    </source>
</evidence>
<dbReference type="Proteomes" id="UP000325081">
    <property type="component" value="Unassembled WGS sequence"/>
</dbReference>
<feature type="compositionally biased region" description="Polar residues" evidence="3">
    <location>
        <begin position="378"/>
        <end position="398"/>
    </location>
</feature>
<reference evidence="6" key="1">
    <citation type="journal article" date="2019" name="Curr. Biol.">
        <title>Genome Sequence of Striga asiatica Provides Insight into the Evolution of Plant Parasitism.</title>
        <authorList>
            <person name="Yoshida S."/>
            <person name="Kim S."/>
            <person name="Wafula E.K."/>
            <person name="Tanskanen J."/>
            <person name="Kim Y.M."/>
            <person name="Honaas L."/>
            <person name="Yang Z."/>
            <person name="Spallek T."/>
            <person name="Conn C.E."/>
            <person name="Ichihashi Y."/>
            <person name="Cheong K."/>
            <person name="Cui S."/>
            <person name="Der J.P."/>
            <person name="Gundlach H."/>
            <person name="Jiao Y."/>
            <person name="Hori C."/>
            <person name="Ishida J.K."/>
            <person name="Kasahara H."/>
            <person name="Kiba T."/>
            <person name="Kim M.S."/>
            <person name="Koo N."/>
            <person name="Laohavisit A."/>
            <person name="Lee Y.H."/>
            <person name="Lumba S."/>
            <person name="McCourt P."/>
            <person name="Mortimer J.C."/>
            <person name="Mutuku J.M."/>
            <person name="Nomura T."/>
            <person name="Sasaki-Sekimoto Y."/>
            <person name="Seto Y."/>
            <person name="Wang Y."/>
            <person name="Wakatake T."/>
            <person name="Sakakibara H."/>
            <person name="Demura T."/>
            <person name="Yamaguchi S."/>
            <person name="Yoneyama K."/>
            <person name="Manabe R.I."/>
            <person name="Nelson D.C."/>
            <person name="Schulman A.H."/>
            <person name="Timko M.P."/>
            <person name="dePamphilis C.W."/>
            <person name="Choi D."/>
            <person name="Shirasu K."/>
        </authorList>
    </citation>
    <scope>NUCLEOTIDE SEQUENCE [LARGE SCALE GENOMIC DNA]</scope>
    <source>
        <strain evidence="6">cv. UVA1</strain>
    </source>
</reference>
<organism evidence="5 6">
    <name type="scientific">Striga asiatica</name>
    <name type="common">Asiatic witchweed</name>
    <name type="synonym">Buchnera asiatica</name>
    <dbReference type="NCBI Taxonomy" id="4170"/>
    <lineage>
        <taxon>Eukaryota</taxon>
        <taxon>Viridiplantae</taxon>
        <taxon>Streptophyta</taxon>
        <taxon>Embryophyta</taxon>
        <taxon>Tracheophyta</taxon>
        <taxon>Spermatophyta</taxon>
        <taxon>Magnoliopsida</taxon>
        <taxon>eudicotyledons</taxon>
        <taxon>Gunneridae</taxon>
        <taxon>Pentapetalae</taxon>
        <taxon>asterids</taxon>
        <taxon>lamiids</taxon>
        <taxon>Lamiales</taxon>
        <taxon>Orobanchaceae</taxon>
        <taxon>Buchnereae</taxon>
        <taxon>Striga</taxon>
    </lineage>
</organism>
<feature type="compositionally biased region" description="Low complexity" evidence="3">
    <location>
        <begin position="597"/>
        <end position="616"/>
    </location>
</feature>
<dbReference type="EMBL" id="BKCP01012514">
    <property type="protein sequence ID" value="GER56120.1"/>
    <property type="molecule type" value="Genomic_DNA"/>
</dbReference>
<feature type="region of interest" description="Disordered" evidence="3">
    <location>
        <begin position="1"/>
        <end position="53"/>
    </location>
</feature>
<dbReference type="SMART" id="SM00322">
    <property type="entry name" value="KH"/>
    <property type="match status" value="2"/>
</dbReference>
<dbReference type="InterPro" id="IPR004087">
    <property type="entry name" value="KH_dom"/>
</dbReference>
<proteinExistence type="predicted"/>
<evidence type="ECO:0000313" key="5">
    <source>
        <dbReference type="EMBL" id="GER56120.1"/>
    </source>
</evidence>
<feature type="domain" description="K Homology" evidence="4">
    <location>
        <begin position="120"/>
        <end position="193"/>
    </location>
</feature>
<comment type="caution">
    <text evidence="5">The sequence shown here is derived from an EMBL/GenBank/DDBJ whole genome shotgun (WGS) entry which is preliminary data.</text>
</comment>
<dbReference type="Gene3D" id="3.30.1370.10">
    <property type="entry name" value="K Homology domain, type 1"/>
    <property type="match status" value="2"/>
</dbReference>
<keyword evidence="6" id="KW-1185">Reference proteome</keyword>
<keyword evidence="1" id="KW-0677">Repeat</keyword>
<dbReference type="CDD" id="cd00105">
    <property type="entry name" value="KH-I"/>
    <property type="match status" value="1"/>
</dbReference>
<feature type="domain" description="K Homology" evidence="4">
    <location>
        <begin position="213"/>
        <end position="287"/>
    </location>
</feature>
<feature type="compositionally biased region" description="Polar residues" evidence="3">
    <location>
        <begin position="430"/>
        <end position="451"/>
    </location>
</feature>
<evidence type="ECO:0000256" key="3">
    <source>
        <dbReference type="SAM" id="MobiDB-lite"/>
    </source>
</evidence>
<feature type="compositionally biased region" description="Polar residues" evidence="3">
    <location>
        <begin position="549"/>
        <end position="571"/>
    </location>
</feature>
<dbReference type="PANTHER" id="PTHR10288">
    <property type="entry name" value="KH DOMAIN CONTAINING RNA BINDING PROTEIN"/>
    <property type="match status" value="1"/>
</dbReference>
<evidence type="ECO:0000259" key="4">
    <source>
        <dbReference type="SMART" id="SM00322"/>
    </source>
</evidence>
<accession>A0A5A7RG07</accession>
<sequence length="648" mass="68160">MADEVAYGAAGGDSNKRKYEDLPSPVARRVTGFSSPLDSAPPPSSYNSVPPPMNEIEAAKQKAQEIAARLLNNADPSKRARVENGAGVGGGYDAADAGSGQKHLGLGLSGPPPSASYGYPGPSKKIEVPNGRVGVIIGKGGETIKYLQTQSGAKIQVTRDVDADPNAPTRAVEITGTQDQIAKAEKLINDILSEADTGGSGMISRRLGGQSAGADPFVMMVPNNKVGLVIGKGGETIKNMQARTGARIQVIPLHLPPGDTSKERTVQIDGTREQIEAAKQLVEEVTSEMCRSTSLVKMIPRWKRSAFAAFFARSGYCLASGFAWILSVEVTKQHMKYLIILRNCRDIHNKHQFYSKAILLRLSPLNRMRNQPMGGGYSNPQQGYQARPPTNWNQQGPPMQQPNYGYNYPGPPQYNMNQQPNYPNYPPTSGWDQSGAPQNPQGGSNYNYSQVGQTDGSAYNYGQAQAYSQGQVSYGPDGYGGGYNTGTAGYNQPPPVNNPSGGGYDGQQQQGGGGYNANADGSNPSYGDATNPSQAAHQGSGYGPPPPTSQAGYGTPQPTSGFSGPQAQKPTSGGQPSYGQWGGGYAQSGYPHSQTDAAAAAAQRPPAYGYPQYGQQPYGGGYSQPAAYSTDAEPSQPVAGSAKASPPS</sequence>
<dbReference type="OrthoDB" id="5204190at2759"/>
<dbReference type="Pfam" id="PF00013">
    <property type="entry name" value="KH_1"/>
    <property type="match status" value="2"/>
</dbReference>
<feature type="compositionally biased region" description="Low complexity" evidence="3">
    <location>
        <begin position="401"/>
        <end position="422"/>
    </location>
</feature>